<dbReference type="RefSeq" id="WP_168969855.1">
    <property type="nucleotide sequence ID" value="NZ_JABAFZ010000006.1"/>
</dbReference>
<accession>A0AB36CLN7</accession>
<gene>
    <name evidence="2" type="ORF">HF853_07840</name>
</gene>
<dbReference type="Pfam" id="PF05272">
    <property type="entry name" value="VapE-like_dom"/>
    <property type="match status" value="1"/>
</dbReference>
<dbReference type="InterPro" id="IPR007936">
    <property type="entry name" value="VapE-like_dom"/>
</dbReference>
<protein>
    <recommendedName>
        <fullName evidence="1">Virulence-associated protein E-like domain-containing protein</fullName>
    </recommendedName>
</protein>
<dbReference type="InterPro" id="IPR027417">
    <property type="entry name" value="P-loop_NTPase"/>
</dbReference>
<organism evidence="2 3">
    <name type="scientific">Corynebacterium stationis</name>
    <dbReference type="NCBI Taxonomy" id="1705"/>
    <lineage>
        <taxon>Bacteria</taxon>
        <taxon>Bacillati</taxon>
        <taxon>Actinomycetota</taxon>
        <taxon>Actinomycetes</taxon>
        <taxon>Mycobacteriales</taxon>
        <taxon>Corynebacteriaceae</taxon>
        <taxon>Corynebacterium</taxon>
    </lineage>
</organism>
<evidence type="ECO:0000313" key="3">
    <source>
        <dbReference type="Proteomes" id="UP000544551"/>
    </source>
</evidence>
<feature type="domain" description="Virulence-associated protein E-like" evidence="1">
    <location>
        <begin position="500"/>
        <end position="709"/>
    </location>
</feature>
<comment type="caution">
    <text evidence="2">The sequence shown here is derived from an EMBL/GenBank/DDBJ whole genome shotgun (WGS) entry which is preliminary data.</text>
</comment>
<dbReference type="Proteomes" id="UP000544551">
    <property type="component" value="Unassembled WGS sequence"/>
</dbReference>
<reference evidence="2 3" key="1">
    <citation type="submission" date="2020-04" db="EMBL/GenBank/DDBJ databases">
        <authorList>
            <person name="Hitch T.C.A."/>
            <person name="Wylensek D."/>
            <person name="Clavel T."/>
        </authorList>
    </citation>
    <scope>NUCLEOTIDE SEQUENCE [LARGE SCALE GENOMIC DNA]</scope>
    <source>
        <strain evidence="2 3">BL-383-APC-3D</strain>
    </source>
</reference>
<dbReference type="PANTHER" id="PTHR34985">
    <property type="entry name" value="SLR0554 PROTEIN"/>
    <property type="match status" value="1"/>
</dbReference>
<name>A0AB36CLN7_9CORY</name>
<proteinExistence type="predicted"/>
<dbReference type="EMBL" id="JABAFZ010000006">
    <property type="protein sequence ID" value="NME89577.1"/>
    <property type="molecule type" value="Genomic_DNA"/>
</dbReference>
<evidence type="ECO:0000313" key="2">
    <source>
        <dbReference type="EMBL" id="NME89577.1"/>
    </source>
</evidence>
<dbReference type="AlphaFoldDB" id="A0AB36CLN7"/>
<sequence>MTTRELAIATAPTRTSIQWKNTRTDYHALLEKAYAPITIAATTQEYHALPKSQKDELKDVGGFVSGHLRHARRRKNNVLNKSFITLDIDSIPNDVDLEAVLKQRLACNWIAHTTLSHTPEQPRWRLWVFTTRDMTPDEYEATSRRIAQDINPGLNWFDGTTHEPSRFFYWPASTSDAENYRVATSENHPDLDVDATLARYADWKDLSTWPGIDASNLQHLDVNDKNAAASPLGDPGDKPGMLGAFNRAYSIPAAIDTFLTDVYKPGQNGRYTYTGGSSSNGLIIYNQGKYAYSQHATDPANDGHSHSAFDLVRIHKYGHLDAEAKPKTPANKMPSYVAMTELINNDPATRKENAAATAEKLSELFQPIPSTEIATPQNKELATTEAIPAENAAWLQQLDIRNNGEFKDTIQNFYLIFMNDPRFNHIAWNQHSHELQVQDPQSLPWEQLTPGWTENDDAQLKTTIANTYGGLYSPTKMNDALLSAATTRAFHPVRDYFNNLPEWDGIPRVDTLLVDILGAEDSPYTRAVTRKTLAAAVRRTYRPGAKFDTVLTLVGPQGIGKSTIFARLAGQWFSDSLTITDMKDKTAAEKLDGNLIVEISELAGMRKAEAEPVKGFISRTEDKYRPAYARTVQSKPRQCVIVGSTNAEEGFLRDPTGGRRWWPVHVQGQTSTRAHDLGQEVIDQIWAEAKHYEQNGEELFLTGLLESAALDVQAASIEADDRTGLVVEYLEKPLPKSWDVLPLGIRRIYLDGGQVPEQYNNVTAFGGQTYVERDSVSKIEIWSECFGRDPDQMRKIDSHEISAIMAQIDGWQDSGKSKRLPIYGKQRVFERVVQQALADAA</sequence>
<dbReference type="SUPFAM" id="SSF52540">
    <property type="entry name" value="P-loop containing nucleoside triphosphate hydrolases"/>
    <property type="match status" value="1"/>
</dbReference>
<evidence type="ECO:0000259" key="1">
    <source>
        <dbReference type="Pfam" id="PF05272"/>
    </source>
</evidence>
<dbReference type="PANTHER" id="PTHR34985:SF1">
    <property type="entry name" value="SLR0554 PROTEIN"/>
    <property type="match status" value="1"/>
</dbReference>